<dbReference type="EMBL" id="CP118157">
    <property type="protein sequence ID" value="WOF22866.1"/>
    <property type="molecule type" value="Genomic_DNA"/>
</dbReference>
<proteinExistence type="predicted"/>
<evidence type="ECO:0000313" key="3">
    <source>
        <dbReference type="Proteomes" id="UP001305498"/>
    </source>
</evidence>
<dbReference type="InterPro" id="IPR051448">
    <property type="entry name" value="CdaR-like_regulators"/>
</dbReference>
<gene>
    <name evidence="2" type="ORF">N8K70_15955</name>
</gene>
<reference evidence="2 3" key="1">
    <citation type="submission" date="2023-02" db="EMBL/GenBank/DDBJ databases">
        <title>Microbacterium betulae sp. nov., isolated from birch wood.</title>
        <authorList>
            <person name="Pasciak M."/>
            <person name="Pawlik K.J."/>
            <person name="Martynowski D."/>
            <person name="Laczmanski L."/>
            <person name="Ciekot J."/>
            <person name="Szponar B."/>
            <person name="Wojcik-Fatla A."/>
            <person name="Mackiewicz B."/>
            <person name="Farian E."/>
            <person name="Cholewa G."/>
            <person name="Cholewa A."/>
            <person name="Dutkiewicz J."/>
        </authorList>
    </citation>
    <scope>NUCLEOTIDE SEQUENCE [LARGE SCALE GENOMIC DNA]</scope>
    <source>
        <strain evidence="2 3">AB</strain>
    </source>
</reference>
<organism evidence="2 3">
    <name type="scientific">Microbacterium betulae</name>
    <dbReference type="NCBI Taxonomy" id="2981139"/>
    <lineage>
        <taxon>Bacteria</taxon>
        <taxon>Bacillati</taxon>
        <taxon>Actinomycetota</taxon>
        <taxon>Actinomycetes</taxon>
        <taxon>Micrococcales</taxon>
        <taxon>Microbacteriaceae</taxon>
        <taxon>Microbacterium</taxon>
    </lineage>
</organism>
<dbReference type="RefSeq" id="WP_317139338.1">
    <property type="nucleotide sequence ID" value="NZ_CP118157.1"/>
</dbReference>
<name>A0AA97FG11_9MICO</name>
<dbReference type="InterPro" id="IPR025736">
    <property type="entry name" value="PucR_C-HTH_dom"/>
</dbReference>
<dbReference type="PANTHER" id="PTHR33744:SF1">
    <property type="entry name" value="DNA-BINDING TRANSCRIPTIONAL ACTIVATOR ADER"/>
    <property type="match status" value="1"/>
</dbReference>
<dbReference type="AlphaFoldDB" id="A0AA97FG11"/>
<sequence>MNFDGRVQELAERIGRPVIVFDHDFNVVAFSVHEGEIDRARLSMILSHRGSTRATEMIREHGVERADGAVLIPVIGDSPPRVVAALRYQGRLTGYVSYVPRDDEPAEGRDAPDIQALRAELGANLAARAAAEREGSDRVLRLATGLLHGDARERQSAAEELLQAGLISSSTVYAAMVFLVGDEDDRSAAMSRLVVDRALARISSITSRTSIGTVIDGEGVLVIPHEVNPQRLESLIAGLSFPGARGAGGSPRASLVDVHESRREAQIAIRATAYAPQRYGATAIWDGLGVDRLLLQLPLDRLTMQDMPDGVRRLLAVSSGADLASTLESYLDNGADAQRTARMLHIHRSTLYYRLDRIRTIVDADLSDGVVRHELHTALRVATLAGIR</sequence>
<dbReference type="KEGG" id="mbet:N8K70_15955"/>
<dbReference type="Proteomes" id="UP001305498">
    <property type="component" value="Chromosome"/>
</dbReference>
<evidence type="ECO:0000313" key="2">
    <source>
        <dbReference type="EMBL" id="WOF22866.1"/>
    </source>
</evidence>
<dbReference type="Pfam" id="PF13556">
    <property type="entry name" value="HTH_30"/>
    <property type="match status" value="1"/>
</dbReference>
<protein>
    <submittedName>
        <fullName evidence="2">Helix-turn-helix domain-containing protein</fullName>
    </submittedName>
</protein>
<evidence type="ECO:0000259" key="1">
    <source>
        <dbReference type="Pfam" id="PF13556"/>
    </source>
</evidence>
<feature type="domain" description="PucR C-terminal helix-turn-helix" evidence="1">
    <location>
        <begin position="323"/>
        <end position="381"/>
    </location>
</feature>
<dbReference type="PANTHER" id="PTHR33744">
    <property type="entry name" value="CARBOHYDRATE DIACID REGULATOR"/>
    <property type="match status" value="1"/>
</dbReference>
<dbReference type="Gene3D" id="1.10.10.2840">
    <property type="entry name" value="PucR C-terminal helix-turn-helix domain"/>
    <property type="match status" value="1"/>
</dbReference>
<accession>A0AA97FG11</accession>
<dbReference type="InterPro" id="IPR042070">
    <property type="entry name" value="PucR_C-HTH_sf"/>
</dbReference>
<keyword evidence="3" id="KW-1185">Reference proteome</keyword>